<sequence length="717" mass="80802">MKTLLKFLIILLSLTTLTYANICEVRKKNLATNNDIKIDFSAGSIALTSIGDDYYSLNGNVYKKLASQSSTDIYDEDGPNEGYKILDNGDTIHLYSKSCSTPITCIPESGPYSSRKYRCGVHYENSQYDKQRLTLNISSYTYQIFKKVTCPKNGEVFNPEIKQCVSCPENTYFDPYTKTCEAQIERPDWCPEPMIYKERSGDWKTEGKRTIKECLPDPSINEDECEKRGMRYHGPCHDGFSGPELNACMRYPTGCYSNETVDRFNAERQLDNDLFVWGGFMFPLPIDAIKNGWSSLSSFMKGLFKSPNPKIPNPNLLEYRPQIVDMRATKNGPEPVFDFKPTSDFDIATNHLFKQGEKFNKLDLSNLPKVVDKTPQKLVDVSPDLKKFDFPNDASISKMKNNQLVASKLAQTNKPIPTKEATQLHLNKEVKLEYDFNSMLKDNPTPNLPMVIKQTAKNGNKTNYKGVITTPDNSIINVSVVETITGNGSKVQEVDLEYDYDSPKGKKKFNTGYINTINVNNEVTNTISKPSTVTDVETGSTTTNNPTNPLPAPQTSPDLQSLLDSMNRANAKLDALNKTANKIHEQQLTEWNYNPGYNFSTALQNFKDAMKLANVSFNDGMNFLNGLKNTINDLMNQFNEMLHLFESGIDSPEIPRGTCPFTISGPAPGSETKNIFEIDPCRLVRPYTSILTIFFTVWLSFEVFIFALKYLFNVGGK</sequence>
<dbReference type="Proteomes" id="UP000594749">
    <property type="component" value="Chromosome"/>
</dbReference>
<dbReference type="RefSeq" id="WP_025803503.1">
    <property type="nucleotide sequence ID" value="NZ_CP053842.1"/>
</dbReference>
<keyword evidence="4" id="KW-1185">Reference proteome</keyword>
<protein>
    <submittedName>
        <fullName evidence="3">Uncharacterized protein</fullName>
    </submittedName>
</protein>
<feature type="region of interest" description="Disordered" evidence="2">
    <location>
        <begin position="530"/>
        <end position="558"/>
    </location>
</feature>
<reference evidence="3 4" key="1">
    <citation type="submission" date="2020-10" db="EMBL/GenBank/DDBJ databases">
        <title>Campylobacter and Helicobacter PacBio genomes.</title>
        <authorList>
            <person name="Lane C."/>
        </authorList>
    </citation>
    <scope>NUCLEOTIDE SEQUENCE [LARGE SCALE GENOMIC DNA]</scope>
    <source>
        <strain evidence="3 4">2016D-0077</strain>
    </source>
</reference>
<evidence type="ECO:0000313" key="3">
    <source>
        <dbReference type="EMBL" id="QOQ87146.1"/>
    </source>
</evidence>
<keyword evidence="1" id="KW-0175">Coiled coil</keyword>
<evidence type="ECO:0000256" key="2">
    <source>
        <dbReference type="SAM" id="MobiDB-lite"/>
    </source>
</evidence>
<name>A0A7M1LH44_9BACT</name>
<dbReference type="OrthoDB" id="5363227at2"/>
<evidence type="ECO:0000313" key="4">
    <source>
        <dbReference type="Proteomes" id="UP000594749"/>
    </source>
</evidence>
<proteinExistence type="predicted"/>
<feature type="coiled-coil region" evidence="1">
    <location>
        <begin position="559"/>
        <end position="586"/>
    </location>
</feature>
<gene>
    <name evidence="3" type="ORF">IMC76_08015</name>
</gene>
<accession>A0A7M1LH44</accession>
<dbReference type="AlphaFoldDB" id="A0A7M1LH44"/>
<dbReference type="EMBL" id="CP063078">
    <property type="protein sequence ID" value="QOQ87146.1"/>
    <property type="molecule type" value="Genomic_DNA"/>
</dbReference>
<evidence type="ECO:0000256" key="1">
    <source>
        <dbReference type="SAM" id="Coils"/>
    </source>
</evidence>
<feature type="compositionally biased region" description="Low complexity" evidence="2">
    <location>
        <begin position="530"/>
        <end position="547"/>
    </location>
</feature>
<organism evidence="3 4">
    <name type="scientific">Campylobacter corcagiensis</name>
    <dbReference type="NCBI Taxonomy" id="1448857"/>
    <lineage>
        <taxon>Bacteria</taxon>
        <taxon>Pseudomonadati</taxon>
        <taxon>Campylobacterota</taxon>
        <taxon>Epsilonproteobacteria</taxon>
        <taxon>Campylobacterales</taxon>
        <taxon>Campylobacteraceae</taxon>
        <taxon>Campylobacter</taxon>
    </lineage>
</organism>